<feature type="compositionally biased region" description="Basic and acidic residues" evidence="1">
    <location>
        <begin position="108"/>
        <end position="119"/>
    </location>
</feature>
<proteinExistence type="predicted"/>
<keyword evidence="3" id="KW-1185">Reference proteome</keyword>
<dbReference type="EMBL" id="WHWC01000017">
    <property type="protein sequence ID" value="KAG8366156.1"/>
    <property type="molecule type" value="Genomic_DNA"/>
</dbReference>
<organism evidence="2 3">
    <name type="scientific">Buddleja alternifolia</name>
    <dbReference type="NCBI Taxonomy" id="168488"/>
    <lineage>
        <taxon>Eukaryota</taxon>
        <taxon>Viridiplantae</taxon>
        <taxon>Streptophyta</taxon>
        <taxon>Embryophyta</taxon>
        <taxon>Tracheophyta</taxon>
        <taxon>Spermatophyta</taxon>
        <taxon>Magnoliopsida</taxon>
        <taxon>eudicotyledons</taxon>
        <taxon>Gunneridae</taxon>
        <taxon>Pentapetalae</taxon>
        <taxon>asterids</taxon>
        <taxon>lamiids</taxon>
        <taxon>Lamiales</taxon>
        <taxon>Scrophulariaceae</taxon>
        <taxon>Buddlejeae</taxon>
        <taxon>Buddleja</taxon>
    </lineage>
</organism>
<feature type="region of interest" description="Disordered" evidence="1">
    <location>
        <begin position="62"/>
        <end position="120"/>
    </location>
</feature>
<feature type="region of interest" description="Disordered" evidence="1">
    <location>
        <begin position="163"/>
        <end position="200"/>
    </location>
</feature>
<dbReference type="InterPro" id="IPR051897">
    <property type="entry name" value="PG-associated_BURP"/>
</dbReference>
<dbReference type="Proteomes" id="UP000826271">
    <property type="component" value="Unassembled WGS sequence"/>
</dbReference>
<feature type="compositionally biased region" description="Low complexity" evidence="1">
    <location>
        <begin position="63"/>
        <end position="106"/>
    </location>
</feature>
<dbReference type="PANTHER" id="PTHR31458">
    <property type="entry name" value="POLYGALACTURONASE 1 BETA-LIKE PROTEIN 2"/>
    <property type="match status" value="1"/>
</dbReference>
<gene>
    <name evidence="2" type="ORF">BUALT_Bualt17G0046600</name>
</gene>
<evidence type="ECO:0000313" key="3">
    <source>
        <dbReference type="Proteomes" id="UP000826271"/>
    </source>
</evidence>
<reference evidence="2" key="1">
    <citation type="submission" date="2019-10" db="EMBL/GenBank/DDBJ databases">
        <authorList>
            <person name="Zhang R."/>
            <person name="Pan Y."/>
            <person name="Wang J."/>
            <person name="Ma R."/>
            <person name="Yu S."/>
        </authorList>
    </citation>
    <scope>NUCLEOTIDE SEQUENCE</scope>
    <source>
        <strain evidence="2">LA-IB0</strain>
        <tissue evidence="2">Leaf</tissue>
    </source>
</reference>
<dbReference type="PANTHER" id="PTHR31458:SF2">
    <property type="entry name" value="POLYGALACTURONASE 1 BETA-LIKE PROTEIN 2"/>
    <property type="match status" value="1"/>
</dbReference>
<comment type="caution">
    <text evidence="2">The sequence shown here is derived from an EMBL/GenBank/DDBJ whole genome shotgun (WGS) entry which is preliminary data.</text>
</comment>
<dbReference type="AlphaFoldDB" id="A0AAV6W6S6"/>
<evidence type="ECO:0000313" key="2">
    <source>
        <dbReference type="EMBL" id="KAG8366156.1"/>
    </source>
</evidence>
<sequence length="200" mass="21246">MRSVLSRTIYRSFAEQSLAVDGGGYAAFSKLADQNSLSTHLPDSAPRRISYASPIYLPVSKNTATMRTSPPTPARTSPTTAPIASAASTRSVSTPTRGTSSPTRSAPHSRDSTGHKDKFTTYATDGNVVDQSFNTYGTTATGGEGEFSSYNAKVNVPNLRFTAYSDSSNGREQSFAEYTKKPMPATRVSPATARTATAPQ</sequence>
<accession>A0AAV6W6S6</accession>
<name>A0AAV6W6S6_9LAMI</name>
<protein>
    <submittedName>
        <fullName evidence="2">Uncharacterized protein</fullName>
    </submittedName>
</protein>
<evidence type="ECO:0000256" key="1">
    <source>
        <dbReference type="SAM" id="MobiDB-lite"/>
    </source>
</evidence>